<gene>
    <name evidence="1" type="ORF">AAF712_005226</name>
</gene>
<sequence length="258" mass="28878">MPKSRRLLFKDRFPDLCNPALVSLLNDPKCTLGPFITALQAGYSKSAYPRRVPHDELAQTIIDHCANLTSLKTPLPHSILPLLINISSSLTHLDIAYELDDFDDIVSIQAIELLELIGNFSALEILSLCCPPGLLRRSRQRHYCPSPIPVSTDSKIPPLILAHLRHLKMELEWDVFIPWFLIPNGVKFPALETLGITFSDWHAPMSTKILESFFDLSSSAVKRVSLTATWDSAIPGKISFTQTYHICIDDDLRAHAGL</sequence>
<evidence type="ECO:0000313" key="1">
    <source>
        <dbReference type="EMBL" id="KAL0067786.1"/>
    </source>
</evidence>
<protein>
    <submittedName>
        <fullName evidence="1">Uncharacterized protein</fullName>
    </submittedName>
</protein>
<keyword evidence="2" id="KW-1185">Reference proteome</keyword>
<proteinExistence type="predicted"/>
<dbReference type="Proteomes" id="UP001437256">
    <property type="component" value="Unassembled WGS sequence"/>
</dbReference>
<dbReference type="EMBL" id="JBBXMP010000023">
    <property type="protein sequence ID" value="KAL0067786.1"/>
    <property type="molecule type" value="Genomic_DNA"/>
</dbReference>
<evidence type="ECO:0000313" key="2">
    <source>
        <dbReference type="Proteomes" id="UP001437256"/>
    </source>
</evidence>
<reference evidence="1 2" key="1">
    <citation type="submission" date="2024-05" db="EMBL/GenBank/DDBJ databases">
        <title>A draft genome resource for the thread blight pathogen Marasmius tenuissimus strain MS-2.</title>
        <authorList>
            <person name="Yulfo-Soto G.E."/>
            <person name="Baruah I.K."/>
            <person name="Amoako-Attah I."/>
            <person name="Bukari Y."/>
            <person name="Meinhardt L.W."/>
            <person name="Bailey B.A."/>
            <person name="Cohen S.P."/>
        </authorList>
    </citation>
    <scope>NUCLEOTIDE SEQUENCE [LARGE SCALE GENOMIC DNA]</scope>
    <source>
        <strain evidence="1 2">MS-2</strain>
    </source>
</reference>
<accession>A0ABR3A368</accession>
<organism evidence="1 2">
    <name type="scientific">Marasmius tenuissimus</name>
    <dbReference type="NCBI Taxonomy" id="585030"/>
    <lineage>
        <taxon>Eukaryota</taxon>
        <taxon>Fungi</taxon>
        <taxon>Dikarya</taxon>
        <taxon>Basidiomycota</taxon>
        <taxon>Agaricomycotina</taxon>
        <taxon>Agaricomycetes</taxon>
        <taxon>Agaricomycetidae</taxon>
        <taxon>Agaricales</taxon>
        <taxon>Marasmiineae</taxon>
        <taxon>Marasmiaceae</taxon>
        <taxon>Marasmius</taxon>
    </lineage>
</organism>
<comment type="caution">
    <text evidence="1">The sequence shown here is derived from an EMBL/GenBank/DDBJ whole genome shotgun (WGS) entry which is preliminary data.</text>
</comment>
<name>A0ABR3A368_9AGAR</name>